<dbReference type="RefSeq" id="WP_068362605.1">
    <property type="nucleotide sequence ID" value="NZ_FOJN01000004.1"/>
</dbReference>
<dbReference type="PANTHER" id="PTHR39428">
    <property type="entry name" value="F420H(2)-DEPENDENT QUINONE REDUCTASE RV1261C"/>
    <property type="match status" value="1"/>
</dbReference>
<dbReference type="PANTHER" id="PTHR39428:SF1">
    <property type="entry name" value="F420H(2)-DEPENDENT QUINONE REDUCTASE RV1261C"/>
    <property type="match status" value="1"/>
</dbReference>
<evidence type="ECO:0000313" key="4">
    <source>
        <dbReference type="Proteomes" id="UP000182054"/>
    </source>
</evidence>
<dbReference type="OrthoDB" id="8225825at2"/>
<sequence length="149" mass="16316">MTDFNEQVIGEFRENGGRVSTAGFGDNLVVLHSIGARSGEVRLNPLFALREDDSWLVVGSAAGSPKDPAWVHNLRAHPRIEMEVPGATPGTDEVRTVEVDVTEIDADGSDPSAWTQRWDRFTAASSGFLDYLTTAEGRRFPIFRLTPVS</sequence>
<dbReference type="Gene3D" id="2.30.110.10">
    <property type="entry name" value="Electron Transport, Fmn-binding Protein, Chain A"/>
    <property type="match status" value="1"/>
</dbReference>
<gene>
    <name evidence="3" type="ORF">SAMN05444374_104241</name>
</gene>
<dbReference type="SUPFAM" id="SSF50475">
    <property type="entry name" value="FMN-binding split barrel"/>
    <property type="match status" value="1"/>
</dbReference>
<dbReference type="GeneID" id="85485390"/>
<dbReference type="EMBL" id="FOJN01000004">
    <property type="protein sequence ID" value="SFA47654.1"/>
    <property type="molecule type" value="Genomic_DNA"/>
</dbReference>
<evidence type="ECO:0000256" key="2">
    <source>
        <dbReference type="ARBA" id="ARBA00049106"/>
    </source>
</evidence>
<dbReference type="InterPro" id="IPR012349">
    <property type="entry name" value="Split_barrel_FMN-bd"/>
</dbReference>
<proteinExistence type="inferred from homology"/>
<dbReference type="NCBIfam" id="TIGR00026">
    <property type="entry name" value="hi_GC_TIGR00026"/>
    <property type="match status" value="1"/>
</dbReference>
<dbReference type="AlphaFoldDB" id="A0A1I0T776"/>
<evidence type="ECO:0000256" key="1">
    <source>
        <dbReference type="ARBA" id="ARBA00008710"/>
    </source>
</evidence>
<dbReference type="GO" id="GO:0005886">
    <property type="term" value="C:plasma membrane"/>
    <property type="evidence" value="ECO:0007669"/>
    <property type="project" value="TreeGrafter"/>
</dbReference>
<dbReference type="GO" id="GO:0070967">
    <property type="term" value="F:coenzyme F420 binding"/>
    <property type="evidence" value="ECO:0007669"/>
    <property type="project" value="TreeGrafter"/>
</dbReference>
<name>A0A1I0T776_9NOCA</name>
<comment type="catalytic activity">
    <reaction evidence="2">
        <text>oxidized coenzyme F420-(gamma-L-Glu)(n) + a quinol + H(+) = reduced coenzyme F420-(gamma-L-Glu)(n) + a quinone</text>
        <dbReference type="Rhea" id="RHEA:39663"/>
        <dbReference type="Rhea" id="RHEA-COMP:12939"/>
        <dbReference type="Rhea" id="RHEA-COMP:14378"/>
        <dbReference type="ChEBI" id="CHEBI:15378"/>
        <dbReference type="ChEBI" id="CHEBI:24646"/>
        <dbReference type="ChEBI" id="CHEBI:132124"/>
        <dbReference type="ChEBI" id="CHEBI:133980"/>
        <dbReference type="ChEBI" id="CHEBI:139511"/>
    </reaction>
</comment>
<comment type="similarity">
    <text evidence="1">Belongs to the F420H(2)-dependent quinone reductase family.</text>
</comment>
<dbReference type="Proteomes" id="UP000182054">
    <property type="component" value="Unassembled WGS sequence"/>
</dbReference>
<dbReference type="GO" id="GO:0016491">
    <property type="term" value="F:oxidoreductase activity"/>
    <property type="evidence" value="ECO:0007669"/>
    <property type="project" value="InterPro"/>
</dbReference>
<dbReference type="InterPro" id="IPR004378">
    <property type="entry name" value="F420H2_quin_Rdtase"/>
</dbReference>
<protein>
    <submittedName>
        <fullName evidence="3">Deazaflavin-dependent oxidoreductase, nitroreductase family</fullName>
    </submittedName>
</protein>
<organism evidence="3 4">
    <name type="scientific">Rhodococcoides kroppenstedtii</name>
    <dbReference type="NCBI Taxonomy" id="293050"/>
    <lineage>
        <taxon>Bacteria</taxon>
        <taxon>Bacillati</taxon>
        <taxon>Actinomycetota</taxon>
        <taxon>Actinomycetes</taxon>
        <taxon>Mycobacteriales</taxon>
        <taxon>Nocardiaceae</taxon>
        <taxon>Rhodococcoides</taxon>
    </lineage>
</organism>
<dbReference type="Pfam" id="PF04075">
    <property type="entry name" value="F420H2_quin_red"/>
    <property type="match status" value="1"/>
</dbReference>
<evidence type="ECO:0000313" key="3">
    <source>
        <dbReference type="EMBL" id="SFA47654.1"/>
    </source>
</evidence>
<reference evidence="3 4" key="1">
    <citation type="submission" date="2016-10" db="EMBL/GenBank/DDBJ databases">
        <authorList>
            <person name="de Groot N.N."/>
        </authorList>
    </citation>
    <scope>NUCLEOTIDE SEQUENCE [LARGE SCALE GENOMIC DNA]</scope>
    <source>
        <strain evidence="3 4">DSM 44908</strain>
    </source>
</reference>
<accession>A0A1I0T776</accession>